<dbReference type="CDD" id="cd00165">
    <property type="entry name" value="S4"/>
    <property type="match status" value="1"/>
</dbReference>
<comment type="function">
    <text evidence="2">Responsible for synthesis of pseudouridine from uracil at positions 955, 2504 and 2580 in 23S ribosomal RNA.</text>
</comment>
<keyword evidence="6 9" id="KW-0413">Isomerase</keyword>
<dbReference type="Pfam" id="PF00849">
    <property type="entry name" value="PseudoU_synth_2"/>
    <property type="match status" value="1"/>
</dbReference>
<proteinExistence type="inferred from homology"/>
<dbReference type="EC" id="5.4.99.-" evidence="9"/>
<comment type="caution">
    <text evidence="11">The sequence shown here is derived from an EMBL/GenBank/DDBJ whole genome shotgun (WGS) entry which is preliminary data.</text>
</comment>
<dbReference type="Gene3D" id="3.30.2350.10">
    <property type="entry name" value="Pseudouridine synthase"/>
    <property type="match status" value="1"/>
</dbReference>
<keyword evidence="5 8" id="KW-0694">RNA-binding</keyword>
<dbReference type="Proteomes" id="UP000257039">
    <property type="component" value="Unassembled WGS sequence"/>
</dbReference>
<dbReference type="NCBIfam" id="TIGR00005">
    <property type="entry name" value="rluA_subfam"/>
    <property type="match status" value="1"/>
</dbReference>
<comment type="catalytic activity">
    <reaction evidence="1">
        <text>uridine(955/2504/2580) in 23S rRNA = pseudouridine(955/2504/2580) in 23S rRNA</text>
        <dbReference type="Rhea" id="RHEA:42528"/>
        <dbReference type="Rhea" id="RHEA-COMP:10099"/>
        <dbReference type="Rhea" id="RHEA-COMP:10100"/>
        <dbReference type="ChEBI" id="CHEBI:65314"/>
        <dbReference type="ChEBI" id="CHEBI:65315"/>
        <dbReference type="EC" id="5.4.99.24"/>
    </reaction>
</comment>
<evidence type="ECO:0000313" key="12">
    <source>
        <dbReference type="Proteomes" id="UP000257039"/>
    </source>
</evidence>
<evidence type="ECO:0000256" key="5">
    <source>
        <dbReference type="ARBA" id="ARBA00022884"/>
    </source>
</evidence>
<accession>A0A4P9VNV5</accession>
<reference evidence="11 12" key="1">
    <citation type="submission" date="2017-04" db="EMBL/GenBank/DDBJ databases">
        <title>Draft genome sequence of Zooshikella ganghwensis VG4 isolated from Red Sea sediments.</title>
        <authorList>
            <person name="Rehman Z."/>
            <person name="Alam I."/>
            <person name="Kamau A."/>
            <person name="Bajic V."/>
            <person name="Leiknes T."/>
        </authorList>
    </citation>
    <scope>NUCLEOTIDE SEQUENCE [LARGE SCALE GENOMIC DNA]</scope>
    <source>
        <strain evidence="11 12">VG4</strain>
    </source>
</reference>
<comment type="similarity">
    <text evidence="3 9">Belongs to the pseudouridine synthase RluA family.</text>
</comment>
<dbReference type="InterPro" id="IPR002942">
    <property type="entry name" value="S4_RNA-bd"/>
</dbReference>
<dbReference type="CDD" id="cd02869">
    <property type="entry name" value="PseudoU_synth_RluA_like"/>
    <property type="match status" value="1"/>
</dbReference>
<dbReference type="InterPro" id="IPR050188">
    <property type="entry name" value="RluA_PseudoU_synthase"/>
</dbReference>
<dbReference type="AlphaFoldDB" id="A0A4P9VNV5"/>
<feature type="domain" description="RNA-binding S4" evidence="10">
    <location>
        <begin position="30"/>
        <end position="97"/>
    </location>
</feature>
<evidence type="ECO:0000256" key="7">
    <source>
        <dbReference type="PIRSR" id="PIRSR606225-1"/>
    </source>
</evidence>
<evidence type="ECO:0000256" key="4">
    <source>
        <dbReference type="ARBA" id="ARBA00022552"/>
    </source>
</evidence>
<dbReference type="EMBL" id="NDXW01000001">
    <property type="protein sequence ID" value="RDH44339.1"/>
    <property type="molecule type" value="Genomic_DNA"/>
</dbReference>
<dbReference type="NCBIfam" id="NF008249">
    <property type="entry name" value="PRK11025.1"/>
    <property type="match status" value="1"/>
</dbReference>
<dbReference type="Gene3D" id="3.10.290.10">
    <property type="entry name" value="RNA-binding S4 domain"/>
    <property type="match status" value="1"/>
</dbReference>
<evidence type="ECO:0000256" key="8">
    <source>
        <dbReference type="PROSITE-ProRule" id="PRU00182"/>
    </source>
</evidence>
<protein>
    <recommendedName>
        <fullName evidence="9">Pseudouridine synthase</fullName>
        <ecNumber evidence="9">5.4.99.-</ecNumber>
    </recommendedName>
</protein>
<dbReference type="InterPro" id="IPR006145">
    <property type="entry name" value="PsdUridine_synth_RsuA/RluA"/>
</dbReference>
<dbReference type="InterPro" id="IPR020103">
    <property type="entry name" value="PsdUridine_synth_cat_dom_sf"/>
</dbReference>
<evidence type="ECO:0000259" key="10">
    <source>
        <dbReference type="SMART" id="SM00363"/>
    </source>
</evidence>
<feature type="active site" evidence="7">
    <location>
        <position position="154"/>
    </location>
</feature>
<dbReference type="SUPFAM" id="SSF55120">
    <property type="entry name" value="Pseudouridine synthase"/>
    <property type="match status" value="1"/>
</dbReference>
<dbReference type="PANTHER" id="PTHR21600">
    <property type="entry name" value="MITOCHONDRIAL RNA PSEUDOURIDINE SYNTHASE"/>
    <property type="match status" value="1"/>
</dbReference>
<comment type="catalytic activity">
    <reaction evidence="9">
        <text>a uridine in RNA = a pseudouridine in RNA</text>
        <dbReference type="Rhea" id="RHEA:48348"/>
        <dbReference type="Rhea" id="RHEA-COMP:12068"/>
        <dbReference type="Rhea" id="RHEA-COMP:12069"/>
        <dbReference type="ChEBI" id="CHEBI:65314"/>
        <dbReference type="ChEBI" id="CHEBI:65315"/>
    </reaction>
</comment>
<dbReference type="Pfam" id="PF01479">
    <property type="entry name" value="S4"/>
    <property type="match status" value="1"/>
</dbReference>
<dbReference type="GO" id="GO:0003723">
    <property type="term" value="F:RNA binding"/>
    <property type="evidence" value="ECO:0007669"/>
    <property type="project" value="UniProtKB-KW"/>
</dbReference>
<dbReference type="SMART" id="SM00363">
    <property type="entry name" value="S4"/>
    <property type="match status" value="1"/>
</dbReference>
<evidence type="ECO:0000256" key="6">
    <source>
        <dbReference type="ARBA" id="ARBA00023235"/>
    </source>
</evidence>
<evidence type="ECO:0000256" key="1">
    <source>
        <dbReference type="ARBA" id="ARBA00000381"/>
    </source>
</evidence>
<dbReference type="PANTHER" id="PTHR21600:SF92">
    <property type="entry name" value="RIBOSOMAL LARGE SUBUNIT PSEUDOURIDINE SYNTHASE C"/>
    <property type="match status" value="1"/>
</dbReference>
<dbReference type="PROSITE" id="PS50889">
    <property type="entry name" value="S4"/>
    <property type="match status" value="1"/>
</dbReference>
<sequence>MSNDSTLHAVTAADFSQVQHLVVTEEYAGQRIDNMLKVLLKGVPLTHIYRLLRKGEIRVNKSRIKAHYRLAPGDQLRLPPIRVSDSKEKQPKARPLQLQQIEDAIIYEDSGLLAINKPSGFAVHGGSGIKLGVIEILRQLRPQCKVLELVHRLDRDTSGCLLIAKKKSVLRHLHQQLRDDQVHKVYHALVVGRWPARKKMINVPLQKNTLQSGERMVKADSAGKPSSTEFRVLTRYKSATLMEAKPITGRTHQIRVHSQYAGHPIIGDEKYGVEEVNSTMRGIGIKRLFLHAAAITFILPETGKPFTISAPLPDDLQKGLSCLQ</sequence>
<dbReference type="InterPro" id="IPR006225">
    <property type="entry name" value="PsdUridine_synth_RluC/D"/>
</dbReference>
<name>A0A4P9VNV5_9GAMM</name>
<dbReference type="PROSITE" id="PS01129">
    <property type="entry name" value="PSI_RLU"/>
    <property type="match status" value="1"/>
</dbReference>
<keyword evidence="12" id="KW-1185">Reference proteome</keyword>
<dbReference type="GO" id="GO:0160141">
    <property type="term" value="F:23S rRNA pseudouridine(955/2504/2580) synthase activity"/>
    <property type="evidence" value="ECO:0007669"/>
    <property type="project" value="UniProtKB-EC"/>
</dbReference>
<evidence type="ECO:0000313" key="11">
    <source>
        <dbReference type="EMBL" id="RDH44339.1"/>
    </source>
</evidence>
<dbReference type="GO" id="GO:0000455">
    <property type="term" value="P:enzyme-directed rRNA pseudouridine synthesis"/>
    <property type="evidence" value="ECO:0007669"/>
    <property type="project" value="TreeGrafter"/>
</dbReference>
<organism evidence="11 12">
    <name type="scientific">Zooshikella ganghwensis</name>
    <dbReference type="NCBI Taxonomy" id="202772"/>
    <lineage>
        <taxon>Bacteria</taxon>
        <taxon>Pseudomonadati</taxon>
        <taxon>Pseudomonadota</taxon>
        <taxon>Gammaproteobacteria</taxon>
        <taxon>Oceanospirillales</taxon>
        <taxon>Zooshikellaceae</taxon>
        <taxon>Zooshikella</taxon>
    </lineage>
</organism>
<gene>
    <name evidence="11" type="ORF">B9G39_13290</name>
</gene>
<dbReference type="InterPro" id="IPR006224">
    <property type="entry name" value="PsdUridine_synth_RluA-like_CS"/>
</dbReference>
<dbReference type="SUPFAM" id="SSF55174">
    <property type="entry name" value="Alpha-L RNA-binding motif"/>
    <property type="match status" value="1"/>
</dbReference>
<evidence type="ECO:0000256" key="3">
    <source>
        <dbReference type="ARBA" id="ARBA00010876"/>
    </source>
</evidence>
<dbReference type="RefSeq" id="WP_094787514.1">
    <property type="nucleotide sequence ID" value="NZ_NDXW01000001.1"/>
</dbReference>
<dbReference type="InterPro" id="IPR036986">
    <property type="entry name" value="S4_RNA-bd_sf"/>
</dbReference>
<keyword evidence="4" id="KW-0698">rRNA processing</keyword>
<evidence type="ECO:0000256" key="9">
    <source>
        <dbReference type="RuleBase" id="RU362028"/>
    </source>
</evidence>
<evidence type="ECO:0000256" key="2">
    <source>
        <dbReference type="ARBA" id="ARBA00002876"/>
    </source>
</evidence>